<feature type="transmembrane region" description="Helical" evidence="1">
    <location>
        <begin position="29"/>
        <end position="49"/>
    </location>
</feature>
<dbReference type="GeneID" id="34608268"/>
<evidence type="ECO:0000313" key="3">
    <source>
        <dbReference type="Proteomes" id="UP000184188"/>
    </source>
</evidence>
<accession>A0A1L9SWK9</accession>
<organism evidence="2 3">
    <name type="scientific">Penicilliopsis zonata CBS 506.65</name>
    <dbReference type="NCBI Taxonomy" id="1073090"/>
    <lineage>
        <taxon>Eukaryota</taxon>
        <taxon>Fungi</taxon>
        <taxon>Dikarya</taxon>
        <taxon>Ascomycota</taxon>
        <taxon>Pezizomycotina</taxon>
        <taxon>Eurotiomycetes</taxon>
        <taxon>Eurotiomycetidae</taxon>
        <taxon>Eurotiales</taxon>
        <taxon>Aspergillaceae</taxon>
        <taxon>Penicilliopsis</taxon>
    </lineage>
</organism>
<sequence length="52" mass="5755">MGATQYALSSLGTKNSLSLYLFYEYPCPVVDLLVFAVTTYLVIMVPLTVSNF</sequence>
<evidence type="ECO:0000256" key="1">
    <source>
        <dbReference type="SAM" id="Phobius"/>
    </source>
</evidence>
<dbReference type="AlphaFoldDB" id="A0A1L9SWK9"/>
<dbReference type="Proteomes" id="UP000184188">
    <property type="component" value="Unassembled WGS sequence"/>
</dbReference>
<keyword evidence="3" id="KW-1185">Reference proteome</keyword>
<keyword evidence="1" id="KW-0472">Membrane</keyword>
<proteinExistence type="predicted"/>
<evidence type="ECO:0000313" key="2">
    <source>
        <dbReference type="EMBL" id="OJJ51556.1"/>
    </source>
</evidence>
<dbReference type="EMBL" id="KV878336">
    <property type="protein sequence ID" value="OJJ51556.1"/>
    <property type="molecule type" value="Genomic_DNA"/>
</dbReference>
<dbReference type="VEuPathDB" id="FungiDB:ASPZODRAFT_127649"/>
<keyword evidence="1" id="KW-0812">Transmembrane</keyword>
<dbReference type="RefSeq" id="XP_022586066.1">
    <property type="nucleotide sequence ID" value="XM_022721803.1"/>
</dbReference>
<reference evidence="3" key="1">
    <citation type="journal article" date="2017" name="Genome Biol.">
        <title>Comparative genomics reveals high biological diversity and specific adaptations in the industrially and medically important fungal genus Aspergillus.</title>
        <authorList>
            <person name="de Vries R.P."/>
            <person name="Riley R."/>
            <person name="Wiebenga A."/>
            <person name="Aguilar-Osorio G."/>
            <person name="Amillis S."/>
            <person name="Uchima C.A."/>
            <person name="Anderluh G."/>
            <person name="Asadollahi M."/>
            <person name="Askin M."/>
            <person name="Barry K."/>
            <person name="Battaglia E."/>
            <person name="Bayram O."/>
            <person name="Benocci T."/>
            <person name="Braus-Stromeyer S.A."/>
            <person name="Caldana C."/>
            <person name="Canovas D."/>
            <person name="Cerqueira G.C."/>
            <person name="Chen F."/>
            <person name="Chen W."/>
            <person name="Choi C."/>
            <person name="Clum A."/>
            <person name="Dos Santos R.A."/>
            <person name="Damasio A.R."/>
            <person name="Diallinas G."/>
            <person name="Emri T."/>
            <person name="Fekete E."/>
            <person name="Flipphi M."/>
            <person name="Freyberg S."/>
            <person name="Gallo A."/>
            <person name="Gournas C."/>
            <person name="Habgood R."/>
            <person name="Hainaut M."/>
            <person name="Harispe M.L."/>
            <person name="Henrissat B."/>
            <person name="Hilden K.S."/>
            <person name="Hope R."/>
            <person name="Hossain A."/>
            <person name="Karabika E."/>
            <person name="Karaffa L."/>
            <person name="Karanyi Z."/>
            <person name="Krasevec N."/>
            <person name="Kuo A."/>
            <person name="Kusch H."/>
            <person name="LaButti K."/>
            <person name="Lagendijk E.L."/>
            <person name="Lapidus A."/>
            <person name="Levasseur A."/>
            <person name="Lindquist E."/>
            <person name="Lipzen A."/>
            <person name="Logrieco A.F."/>
            <person name="MacCabe A."/>
            <person name="Maekelae M.R."/>
            <person name="Malavazi I."/>
            <person name="Melin P."/>
            <person name="Meyer V."/>
            <person name="Mielnichuk N."/>
            <person name="Miskei M."/>
            <person name="Molnar A.P."/>
            <person name="Mule G."/>
            <person name="Ngan C.Y."/>
            <person name="Orejas M."/>
            <person name="Orosz E."/>
            <person name="Ouedraogo J.P."/>
            <person name="Overkamp K.M."/>
            <person name="Park H.-S."/>
            <person name="Perrone G."/>
            <person name="Piumi F."/>
            <person name="Punt P.J."/>
            <person name="Ram A.F."/>
            <person name="Ramon A."/>
            <person name="Rauscher S."/>
            <person name="Record E."/>
            <person name="Riano-Pachon D.M."/>
            <person name="Robert V."/>
            <person name="Roehrig J."/>
            <person name="Ruller R."/>
            <person name="Salamov A."/>
            <person name="Salih N.S."/>
            <person name="Samson R.A."/>
            <person name="Sandor E."/>
            <person name="Sanguinetti M."/>
            <person name="Schuetze T."/>
            <person name="Sepcic K."/>
            <person name="Shelest E."/>
            <person name="Sherlock G."/>
            <person name="Sophianopoulou V."/>
            <person name="Squina F.M."/>
            <person name="Sun H."/>
            <person name="Susca A."/>
            <person name="Todd R.B."/>
            <person name="Tsang A."/>
            <person name="Unkles S.E."/>
            <person name="van de Wiele N."/>
            <person name="van Rossen-Uffink D."/>
            <person name="Oliveira J.V."/>
            <person name="Vesth T.C."/>
            <person name="Visser J."/>
            <person name="Yu J.-H."/>
            <person name="Zhou M."/>
            <person name="Andersen M.R."/>
            <person name="Archer D.B."/>
            <person name="Baker S.E."/>
            <person name="Benoit I."/>
            <person name="Brakhage A.A."/>
            <person name="Braus G.H."/>
            <person name="Fischer R."/>
            <person name="Frisvad J.C."/>
            <person name="Goldman G.H."/>
            <person name="Houbraken J."/>
            <person name="Oakley B."/>
            <person name="Pocsi I."/>
            <person name="Scazzocchio C."/>
            <person name="Seiboth B."/>
            <person name="vanKuyk P.A."/>
            <person name="Wortman J."/>
            <person name="Dyer P.S."/>
            <person name="Grigoriev I.V."/>
        </authorList>
    </citation>
    <scope>NUCLEOTIDE SEQUENCE [LARGE SCALE GENOMIC DNA]</scope>
    <source>
        <strain evidence="3">CBS 506.65</strain>
    </source>
</reference>
<keyword evidence="1" id="KW-1133">Transmembrane helix</keyword>
<gene>
    <name evidence="2" type="ORF">ASPZODRAFT_127649</name>
</gene>
<name>A0A1L9SWK9_9EURO</name>
<protein>
    <submittedName>
        <fullName evidence="2">Uncharacterized protein</fullName>
    </submittedName>
</protein>